<sequence>MLCQQIKLLSNGLCFHEFRPRFALFSVVGTGRINGAPGLVSASVVSRVVAVNNSRIKGPDGAIASVHSSAAEIFAKATRSRNYFHRPQCTSTNLERLEVCLKPHADGTRLYSLSERVETILASSNHFSFTFFA</sequence>
<proteinExistence type="predicted"/>
<protein>
    <submittedName>
        <fullName evidence="1">Uncharacterized protein</fullName>
    </submittedName>
</protein>
<evidence type="ECO:0000313" key="2">
    <source>
        <dbReference type="Proteomes" id="UP000499080"/>
    </source>
</evidence>
<comment type="caution">
    <text evidence="1">The sequence shown here is derived from an EMBL/GenBank/DDBJ whole genome shotgun (WGS) entry which is preliminary data.</text>
</comment>
<reference evidence="1 2" key="1">
    <citation type="journal article" date="2019" name="Sci. Rep.">
        <title>Orb-weaving spider Araneus ventricosus genome elucidates the spidroin gene catalogue.</title>
        <authorList>
            <person name="Kono N."/>
            <person name="Nakamura H."/>
            <person name="Ohtoshi R."/>
            <person name="Moran D.A.P."/>
            <person name="Shinohara A."/>
            <person name="Yoshida Y."/>
            <person name="Fujiwara M."/>
            <person name="Mori M."/>
            <person name="Tomita M."/>
            <person name="Arakawa K."/>
        </authorList>
    </citation>
    <scope>NUCLEOTIDE SEQUENCE [LARGE SCALE GENOMIC DNA]</scope>
</reference>
<name>A0A4Y2F0Y5_ARAVE</name>
<gene>
    <name evidence="1" type="ORF">AVEN_189950_1</name>
</gene>
<evidence type="ECO:0000313" key="1">
    <source>
        <dbReference type="EMBL" id="GBM35200.1"/>
    </source>
</evidence>
<dbReference type="Proteomes" id="UP000499080">
    <property type="component" value="Unassembled WGS sequence"/>
</dbReference>
<organism evidence="1 2">
    <name type="scientific">Araneus ventricosus</name>
    <name type="common">Orbweaver spider</name>
    <name type="synonym">Epeira ventricosa</name>
    <dbReference type="NCBI Taxonomy" id="182803"/>
    <lineage>
        <taxon>Eukaryota</taxon>
        <taxon>Metazoa</taxon>
        <taxon>Ecdysozoa</taxon>
        <taxon>Arthropoda</taxon>
        <taxon>Chelicerata</taxon>
        <taxon>Arachnida</taxon>
        <taxon>Araneae</taxon>
        <taxon>Araneomorphae</taxon>
        <taxon>Entelegynae</taxon>
        <taxon>Araneoidea</taxon>
        <taxon>Araneidae</taxon>
        <taxon>Araneus</taxon>
    </lineage>
</organism>
<dbReference type="AlphaFoldDB" id="A0A4Y2F0Y5"/>
<dbReference type="EMBL" id="BGPR01000778">
    <property type="protein sequence ID" value="GBM35200.1"/>
    <property type="molecule type" value="Genomic_DNA"/>
</dbReference>
<keyword evidence="2" id="KW-1185">Reference proteome</keyword>
<accession>A0A4Y2F0Y5</accession>